<dbReference type="PANTHER" id="PTHR30023">
    <property type="entry name" value="D-ALANYL-D-ALANINE CARBOXYPEPTIDASE"/>
    <property type="match status" value="1"/>
</dbReference>
<dbReference type="GO" id="GO:0000270">
    <property type="term" value="P:peptidoglycan metabolic process"/>
    <property type="evidence" value="ECO:0007669"/>
    <property type="project" value="TreeGrafter"/>
</dbReference>
<dbReference type="Pfam" id="PF02113">
    <property type="entry name" value="Peptidase_S13"/>
    <property type="match status" value="2"/>
</dbReference>
<feature type="compositionally biased region" description="Basic residues" evidence="3">
    <location>
        <begin position="30"/>
        <end position="40"/>
    </location>
</feature>
<organism evidence="5 6">
    <name type="scientific">Clavibacter michiganensis subsp. michiganensis (strain NCPPB 382)</name>
    <dbReference type="NCBI Taxonomy" id="443906"/>
    <lineage>
        <taxon>Bacteria</taxon>
        <taxon>Bacillati</taxon>
        <taxon>Actinomycetota</taxon>
        <taxon>Actinomycetes</taxon>
        <taxon>Micrococcales</taxon>
        <taxon>Microbacteriaceae</taxon>
        <taxon>Clavibacter</taxon>
    </lineage>
</organism>
<dbReference type="AlphaFoldDB" id="A5CSQ9"/>
<keyword evidence="6" id="KW-1185">Reference proteome</keyword>
<dbReference type="InterPro" id="IPR012338">
    <property type="entry name" value="Beta-lactam/transpept-like"/>
</dbReference>
<evidence type="ECO:0000256" key="1">
    <source>
        <dbReference type="ARBA" id="ARBA00006096"/>
    </source>
</evidence>
<dbReference type="EC" id="3.4.16.4" evidence="5"/>
<dbReference type="eggNOG" id="COG2027">
    <property type="taxonomic scope" value="Bacteria"/>
</dbReference>
<accession>A5CSQ9</accession>
<evidence type="ECO:0000313" key="6">
    <source>
        <dbReference type="Proteomes" id="UP000001564"/>
    </source>
</evidence>
<dbReference type="GO" id="GO:0009002">
    <property type="term" value="F:serine-type D-Ala-D-Ala carboxypeptidase activity"/>
    <property type="evidence" value="ECO:0007669"/>
    <property type="project" value="UniProtKB-EC"/>
</dbReference>
<keyword evidence="5" id="KW-0645">Protease</keyword>
<evidence type="ECO:0000256" key="3">
    <source>
        <dbReference type="SAM" id="MobiDB-lite"/>
    </source>
</evidence>
<evidence type="ECO:0000313" key="5">
    <source>
        <dbReference type="EMBL" id="CAN02130.1"/>
    </source>
</evidence>
<dbReference type="Proteomes" id="UP000001564">
    <property type="component" value="Chromosome"/>
</dbReference>
<evidence type="ECO:0000256" key="2">
    <source>
        <dbReference type="ARBA" id="ARBA00022801"/>
    </source>
</evidence>
<dbReference type="HOGENOM" id="CLU_017692_0_1_11"/>
<dbReference type="MEROPS" id="S13.004"/>
<feature type="transmembrane region" description="Helical" evidence="4">
    <location>
        <begin position="43"/>
        <end position="63"/>
    </location>
</feature>
<dbReference type="PRINTS" id="PR00922">
    <property type="entry name" value="DADACBPTASE3"/>
</dbReference>
<dbReference type="KEGG" id="cmi:CMM_2067"/>
<protein>
    <submittedName>
        <fullName evidence="5">D-alanyl-D-alanine carboxypeptidase</fullName>
        <ecNumber evidence="5">3.4.16.4</ecNumber>
    </submittedName>
</protein>
<proteinExistence type="inferred from homology"/>
<dbReference type="GO" id="GO:0006508">
    <property type="term" value="P:proteolysis"/>
    <property type="evidence" value="ECO:0007669"/>
    <property type="project" value="InterPro"/>
</dbReference>
<keyword evidence="4" id="KW-0812">Transmembrane</keyword>
<gene>
    <name evidence="5" type="primary">dacB</name>
    <name evidence="5" type="ordered locus">CMM_2067</name>
</gene>
<evidence type="ECO:0000256" key="4">
    <source>
        <dbReference type="SAM" id="Phobius"/>
    </source>
</evidence>
<name>A5CSQ9_CLAM3</name>
<keyword evidence="5" id="KW-0121">Carboxypeptidase</keyword>
<comment type="similarity">
    <text evidence="1">Belongs to the peptidase S13 family.</text>
</comment>
<dbReference type="Gene3D" id="3.40.710.10">
    <property type="entry name" value="DD-peptidase/beta-lactamase superfamily"/>
    <property type="match status" value="2"/>
</dbReference>
<keyword evidence="2 5" id="KW-0378">Hydrolase</keyword>
<dbReference type="EMBL" id="AM711867">
    <property type="protein sequence ID" value="CAN02130.1"/>
    <property type="molecule type" value="Genomic_DNA"/>
</dbReference>
<keyword evidence="4" id="KW-0472">Membrane</keyword>
<sequence length="479" mass="48142">MSAPAAEVPGPAVSYPGDMTGSRPAPARRPPGRSRSVRRRRDAVLAAVVATAVVGAGLVTGILPSPAGGASADPASCTVDALTGGWSTGTLHLSAAEVDGDAGRALLDVRGDVPAATASTMKVLTAAAAVEALGPDRRIATRVVQGARADTVVLVGGGDPTLSRLPSGTDGVYPDAPHLDDLARQVLDARRADPDLAGVPIRRLQADSGLFTGPAWLPEWPLEARRGGSMSNITALMVDGDRDDPAEPYSRRGEKAVARAADAFAALLGDDVAADGPLVTAAPGSAVLGTVESAPVRDLVGYMLTHSDDTLAETLARLVAIETGAGSAAADIRSGTPAALADLDLPTDGVVLVDGSGLSDANRVPAALLTRLMVRVAEHRGDLAIVDAGLAVAGRTGTLAEGGRFTGAADAAAGRIRGKTGTLERMHGLTGIADAADGTEVAFTIWAEDVDPSVPAESARAEIDALATDLHRCGGALGG</sequence>
<dbReference type="PANTHER" id="PTHR30023:SF0">
    <property type="entry name" value="PENICILLIN-SENSITIVE CARBOXYPEPTIDASE A"/>
    <property type="match status" value="1"/>
</dbReference>
<keyword evidence="4" id="KW-1133">Transmembrane helix</keyword>
<dbReference type="InterPro" id="IPR000667">
    <property type="entry name" value="Peptidase_S13"/>
</dbReference>
<feature type="region of interest" description="Disordered" evidence="3">
    <location>
        <begin position="1"/>
        <end position="40"/>
    </location>
</feature>
<dbReference type="SUPFAM" id="SSF56601">
    <property type="entry name" value="beta-lactamase/transpeptidase-like"/>
    <property type="match status" value="1"/>
</dbReference>
<reference evidence="5 6" key="1">
    <citation type="journal article" date="2008" name="J. Bacteriol.">
        <title>The genome sequence of the tomato-pathogenic actinomycete Clavibacter michiganensis subsp. michiganensis NCPPB382 reveals a large island involved in pathogenicity.</title>
        <authorList>
            <person name="Gartemann K.H."/>
            <person name="Abt B."/>
            <person name="Bekel T."/>
            <person name="Burger A."/>
            <person name="Engemann J."/>
            <person name="Flugel M."/>
            <person name="Gaigalat L."/>
            <person name="Goesmann A."/>
            <person name="Grafen I."/>
            <person name="Kalinowski J."/>
            <person name="Kaup O."/>
            <person name="Kirchner O."/>
            <person name="Krause L."/>
            <person name="Linke B."/>
            <person name="McHardy A."/>
            <person name="Meyer F."/>
            <person name="Pohle S."/>
            <person name="Ruckert C."/>
            <person name="Schneiker S."/>
            <person name="Zellermann E.M."/>
            <person name="Puhler A."/>
            <person name="Eichenlaub R."/>
            <person name="Kaiser O."/>
            <person name="Bartels D."/>
        </authorList>
    </citation>
    <scope>NUCLEOTIDE SEQUENCE [LARGE SCALE GENOMIC DNA]</scope>
    <source>
        <strain evidence="5 6">NCPPB 382</strain>
    </source>
</reference>